<comment type="caution">
    <text evidence="3">The sequence shown here is derived from an EMBL/GenBank/DDBJ whole genome shotgun (WGS) entry which is preliminary data.</text>
</comment>
<dbReference type="PANTHER" id="PTHR41302:SF2">
    <property type="entry name" value="PRESPORE SPECIFIC TRANSCRIPTIONAL ACTIVATOR RSFA"/>
    <property type="match status" value="1"/>
</dbReference>
<feature type="domain" description="Myb-like" evidence="2">
    <location>
        <begin position="1"/>
        <end position="57"/>
    </location>
</feature>
<organism evidence="3 4">
    <name type="scientific">Fictibacillus terranigra</name>
    <dbReference type="NCBI Taxonomy" id="3058424"/>
    <lineage>
        <taxon>Bacteria</taxon>
        <taxon>Bacillati</taxon>
        <taxon>Bacillota</taxon>
        <taxon>Bacilli</taxon>
        <taxon>Bacillales</taxon>
        <taxon>Fictibacillaceae</taxon>
        <taxon>Fictibacillus</taxon>
    </lineage>
</organism>
<evidence type="ECO:0000259" key="2">
    <source>
        <dbReference type="PROSITE" id="PS50090"/>
    </source>
</evidence>
<dbReference type="Pfam" id="PF13921">
    <property type="entry name" value="Myb_DNA-bind_6"/>
    <property type="match status" value="1"/>
</dbReference>
<dbReference type="PROSITE" id="PS50090">
    <property type="entry name" value="MYB_LIKE"/>
    <property type="match status" value="1"/>
</dbReference>
<dbReference type="Proteomes" id="UP001168694">
    <property type="component" value="Unassembled WGS sequence"/>
</dbReference>
<name>A0ABT8E6M0_9BACL</name>
<evidence type="ECO:0000313" key="4">
    <source>
        <dbReference type="Proteomes" id="UP001168694"/>
    </source>
</evidence>
<dbReference type="NCBIfam" id="TIGR02894">
    <property type="entry name" value="DNA_bind_RsfA"/>
    <property type="match status" value="1"/>
</dbReference>
<gene>
    <name evidence="3" type="ORF">QYF49_11125</name>
</gene>
<dbReference type="EMBL" id="JAUHLN010000002">
    <property type="protein sequence ID" value="MDN4073551.1"/>
    <property type="molecule type" value="Genomic_DNA"/>
</dbReference>
<dbReference type="InterPro" id="IPR001005">
    <property type="entry name" value="SANT/Myb"/>
</dbReference>
<accession>A0ABT8E6M0</accession>
<protein>
    <submittedName>
        <fullName evidence="3">RsfA family transcriptional regulator</fullName>
    </submittedName>
</protein>
<evidence type="ECO:0000313" key="3">
    <source>
        <dbReference type="EMBL" id="MDN4073551.1"/>
    </source>
</evidence>
<dbReference type="InterPro" id="IPR014243">
    <property type="entry name" value="RsfA-like"/>
</dbReference>
<dbReference type="RefSeq" id="WP_290399664.1">
    <property type="nucleotide sequence ID" value="NZ_JAUHLN010000002.1"/>
</dbReference>
<keyword evidence="1" id="KW-0175">Coiled coil</keyword>
<keyword evidence="4" id="KW-1185">Reference proteome</keyword>
<proteinExistence type="predicted"/>
<sequence>MTVVRQDAWNQEEDVLLADVVLRHIREGSTQLAAFEEVGEKLSRTSAACGFRWNSLIRKKYESAIAIAKRQRKERSKGKNSGYEESREDNVMHAGKRDEYVVAKEKSLSLDDVIVFLKNFKSTEERRSDQELAKLRTQVEELKLQNAQFQSHLQKLNHEYQLVCEDYKALIEIMDRARKMVATDEDGGNHLTFKVDGLQKLEK</sequence>
<dbReference type="PANTHER" id="PTHR41302">
    <property type="entry name" value="PRESPORE-SPECIFIC TRANSCRIPTIONAL REGULATOR RSFA-RELATED"/>
    <property type="match status" value="1"/>
</dbReference>
<reference evidence="3" key="1">
    <citation type="submission" date="2023-06" db="EMBL/GenBank/DDBJ databases">
        <title>Draft Genome Sequences of Representative Paenibacillus Polymyxa, Bacillus cereus, Fictibacillus sp., and Brevibacillus agri Strains Isolated from Amazonian Dark Earth.</title>
        <authorList>
            <person name="Pellegrinetti T.A."/>
            <person name="Cunha I.C.M."/>
            <person name="Chaves M.G."/>
            <person name="Freitas A.S."/>
            <person name="Silva A.V.R."/>
            <person name="Tsai S.M."/>
            <person name="Mendes L.W."/>
        </authorList>
    </citation>
    <scope>NUCLEOTIDE SEQUENCE</scope>
    <source>
        <strain evidence="3">CENA-BCM004</strain>
    </source>
</reference>
<feature type="coiled-coil region" evidence="1">
    <location>
        <begin position="125"/>
        <end position="159"/>
    </location>
</feature>
<evidence type="ECO:0000256" key="1">
    <source>
        <dbReference type="SAM" id="Coils"/>
    </source>
</evidence>